<dbReference type="SUPFAM" id="SSF56935">
    <property type="entry name" value="Porins"/>
    <property type="match status" value="1"/>
</dbReference>
<evidence type="ECO:0000259" key="12">
    <source>
        <dbReference type="Pfam" id="PF13609"/>
    </source>
</evidence>
<sequence>MRRHPSKQTAIALAIAATASAGAQAAETNIQLYGIADASVRYLSTGPGYQPDNSRISMENGAITNSRWGLKGTEDLGNGNTAFFRLESGINLQNGSQSDPSRMFNRQSYVGLDGGEAGAISLGRQDTPLFTILGDTFDPLTVGNYEQNSWLPVAMSRGRTSDSVRYRNNKLGGFDLILSYAFGDSFDDHKLGQQYGGTLTYTTGPLTLGGGYQLTRADTNSDYTQRVWNLNVAYHLFDNTRLFAGYFNGRDETGFVNTVMGIADVPDNGLERKDNGYYAGVTWQPMATSWTFTGAAYFDTSKNVIQDGDKGKRYALVAVAEYALSKRTQLYGTVDFNRVYDASTAEIASGSTQLGVATGIRHIF</sequence>
<evidence type="ECO:0000256" key="5">
    <source>
        <dbReference type="ARBA" id="ARBA00022692"/>
    </source>
</evidence>
<dbReference type="PANTHER" id="PTHR34501">
    <property type="entry name" value="PROTEIN YDDL-RELATED"/>
    <property type="match status" value="1"/>
</dbReference>
<evidence type="ECO:0000256" key="4">
    <source>
        <dbReference type="ARBA" id="ARBA00022452"/>
    </source>
</evidence>
<dbReference type="Gene3D" id="2.40.160.10">
    <property type="entry name" value="Porin"/>
    <property type="match status" value="1"/>
</dbReference>
<comment type="subunit">
    <text evidence="2">Homotrimer.</text>
</comment>
<evidence type="ECO:0000256" key="8">
    <source>
        <dbReference type="ARBA" id="ARBA00023114"/>
    </source>
</evidence>
<dbReference type="STRING" id="463025.BAU08_10080"/>
<dbReference type="GO" id="GO:0046930">
    <property type="term" value="C:pore complex"/>
    <property type="evidence" value="ECO:0007669"/>
    <property type="project" value="UniProtKB-KW"/>
</dbReference>
<dbReference type="RefSeq" id="WP_066669179.1">
    <property type="nucleotide sequence ID" value="NZ_CP016171.1"/>
</dbReference>
<dbReference type="InterPro" id="IPR033900">
    <property type="entry name" value="Gram_neg_porin_domain"/>
</dbReference>
<dbReference type="Proteomes" id="UP000092213">
    <property type="component" value="Chromosome"/>
</dbReference>
<evidence type="ECO:0000256" key="11">
    <source>
        <dbReference type="SAM" id="SignalP"/>
    </source>
</evidence>
<dbReference type="InterPro" id="IPR023614">
    <property type="entry name" value="Porin_dom_sf"/>
</dbReference>
<dbReference type="Pfam" id="PF13609">
    <property type="entry name" value="Porin_4"/>
    <property type="match status" value="1"/>
</dbReference>
<protein>
    <submittedName>
        <fullName evidence="13">Porin</fullName>
    </submittedName>
</protein>
<evidence type="ECO:0000256" key="6">
    <source>
        <dbReference type="ARBA" id="ARBA00022729"/>
    </source>
</evidence>
<dbReference type="AlphaFoldDB" id="A0A193FV56"/>
<evidence type="ECO:0000256" key="9">
    <source>
        <dbReference type="ARBA" id="ARBA00023136"/>
    </source>
</evidence>
<keyword evidence="5" id="KW-0812">Transmembrane</keyword>
<evidence type="ECO:0000256" key="2">
    <source>
        <dbReference type="ARBA" id="ARBA00011233"/>
    </source>
</evidence>
<dbReference type="GO" id="GO:0015288">
    <property type="term" value="F:porin activity"/>
    <property type="evidence" value="ECO:0007669"/>
    <property type="project" value="UniProtKB-KW"/>
</dbReference>
<feature type="signal peptide" evidence="11">
    <location>
        <begin position="1"/>
        <end position="25"/>
    </location>
</feature>
<evidence type="ECO:0000313" key="14">
    <source>
        <dbReference type="Proteomes" id="UP000092213"/>
    </source>
</evidence>
<gene>
    <name evidence="13" type="ORF">BAU08_10080</name>
</gene>
<name>A0A193FV56_9BORD</name>
<evidence type="ECO:0000256" key="3">
    <source>
        <dbReference type="ARBA" id="ARBA00022448"/>
    </source>
</evidence>
<evidence type="ECO:0000256" key="10">
    <source>
        <dbReference type="ARBA" id="ARBA00023237"/>
    </source>
</evidence>
<evidence type="ECO:0000256" key="7">
    <source>
        <dbReference type="ARBA" id="ARBA00023065"/>
    </source>
</evidence>
<keyword evidence="3" id="KW-0813">Transport</keyword>
<dbReference type="CDD" id="cd00342">
    <property type="entry name" value="gram_neg_porins"/>
    <property type="match status" value="1"/>
</dbReference>
<keyword evidence="10" id="KW-0998">Cell outer membrane</keyword>
<accession>A0A193FV56</accession>
<feature type="chain" id="PRO_5008258325" evidence="11">
    <location>
        <begin position="26"/>
        <end position="364"/>
    </location>
</feature>
<comment type="subcellular location">
    <subcellularLocation>
        <location evidence="1">Cell outer membrane</location>
        <topology evidence="1">Multi-pass membrane protein</topology>
    </subcellularLocation>
</comment>
<dbReference type="GO" id="GO:0009279">
    <property type="term" value="C:cell outer membrane"/>
    <property type="evidence" value="ECO:0007669"/>
    <property type="project" value="UniProtKB-SubCell"/>
</dbReference>
<reference evidence="13 14" key="1">
    <citation type="submission" date="2016-06" db="EMBL/GenBank/DDBJ databases">
        <title>Complete genome sequences of Bordetella bronchialis and Bordetella flabilis.</title>
        <authorList>
            <person name="LiPuma J.J."/>
            <person name="Spilker T."/>
        </authorList>
    </citation>
    <scope>NUCLEOTIDE SEQUENCE [LARGE SCALE GENOMIC DNA]</scope>
    <source>
        <strain evidence="13 14">AU17976</strain>
    </source>
</reference>
<dbReference type="EMBL" id="CP016171">
    <property type="protein sequence ID" value="ANN71642.1"/>
    <property type="molecule type" value="Genomic_DNA"/>
</dbReference>
<dbReference type="InterPro" id="IPR001702">
    <property type="entry name" value="Porin_Gram-ve"/>
</dbReference>
<feature type="domain" description="Porin" evidence="12">
    <location>
        <begin position="13"/>
        <end position="338"/>
    </location>
</feature>
<dbReference type="InterPro" id="IPR002299">
    <property type="entry name" value="Porin_Neis"/>
</dbReference>
<keyword evidence="8" id="KW-0626">Porin</keyword>
<keyword evidence="4" id="KW-1134">Transmembrane beta strand</keyword>
<evidence type="ECO:0000256" key="1">
    <source>
        <dbReference type="ARBA" id="ARBA00004571"/>
    </source>
</evidence>
<evidence type="ECO:0000313" key="13">
    <source>
        <dbReference type="EMBL" id="ANN71642.1"/>
    </source>
</evidence>
<dbReference type="PRINTS" id="PR00184">
    <property type="entry name" value="NEISSPPORIN"/>
</dbReference>
<keyword evidence="9" id="KW-0472">Membrane</keyword>
<dbReference type="PRINTS" id="PR00182">
    <property type="entry name" value="ECOLNEIPORIN"/>
</dbReference>
<organism evidence="13 14">
    <name type="scientific">Bordetella bronchialis</name>
    <dbReference type="NCBI Taxonomy" id="463025"/>
    <lineage>
        <taxon>Bacteria</taxon>
        <taxon>Pseudomonadati</taxon>
        <taxon>Pseudomonadota</taxon>
        <taxon>Betaproteobacteria</taxon>
        <taxon>Burkholderiales</taxon>
        <taxon>Alcaligenaceae</taxon>
        <taxon>Bordetella</taxon>
    </lineage>
</organism>
<dbReference type="GO" id="GO:0034220">
    <property type="term" value="P:monoatomic ion transmembrane transport"/>
    <property type="evidence" value="ECO:0007669"/>
    <property type="project" value="InterPro"/>
</dbReference>
<keyword evidence="7" id="KW-0406">Ion transport</keyword>
<keyword evidence="6 11" id="KW-0732">Signal</keyword>
<dbReference type="InterPro" id="IPR050298">
    <property type="entry name" value="Gram-neg_bact_OMP"/>
</dbReference>
<proteinExistence type="predicted"/>
<dbReference type="PANTHER" id="PTHR34501:SF9">
    <property type="entry name" value="MAJOR OUTER MEMBRANE PROTEIN P.IA"/>
    <property type="match status" value="1"/>
</dbReference>